<name>A0A9E8HH23_9ALTE</name>
<keyword evidence="3" id="KW-1185">Reference proteome</keyword>
<protein>
    <recommendedName>
        <fullName evidence="4">Lipoprotein</fullName>
    </recommendedName>
</protein>
<reference evidence="2" key="1">
    <citation type="submission" date="2022-07" db="EMBL/GenBank/DDBJ databases">
        <title>Alkalimarinus sp. nov., isolated from gut of a Alitta virens.</title>
        <authorList>
            <person name="Yang A.I."/>
            <person name="Shin N.-R."/>
        </authorList>
    </citation>
    <scope>NUCLEOTIDE SEQUENCE</scope>
    <source>
        <strain evidence="2">FA028</strain>
    </source>
</reference>
<feature type="transmembrane region" description="Helical" evidence="1">
    <location>
        <begin position="76"/>
        <end position="103"/>
    </location>
</feature>
<organism evidence="2 3">
    <name type="scientific">Alkalimarinus sediminis</name>
    <dbReference type="NCBI Taxonomy" id="1632866"/>
    <lineage>
        <taxon>Bacteria</taxon>
        <taxon>Pseudomonadati</taxon>
        <taxon>Pseudomonadota</taxon>
        <taxon>Gammaproteobacteria</taxon>
        <taxon>Alteromonadales</taxon>
        <taxon>Alteromonadaceae</taxon>
        <taxon>Alkalimarinus</taxon>
    </lineage>
</organism>
<evidence type="ECO:0008006" key="4">
    <source>
        <dbReference type="Google" id="ProtNLM"/>
    </source>
</evidence>
<feature type="transmembrane region" description="Helical" evidence="1">
    <location>
        <begin position="34"/>
        <end position="55"/>
    </location>
</feature>
<dbReference type="RefSeq" id="WP_251813101.1">
    <property type="nucleotide sequence ID" value="NZ_CP101527.1"/>
</dbReference>
<evidence type="ECO:0000313" key="3">
    <source>
        <dbReference type="Proteomes" id="UP001164472"/>
    </source>
</evidence>
<dbReference type="KEGG" id="asem:NNL22_16140"/>
<keyword evidence="1" id="KW-1133">Transmembrane helix</keyword>
<gene>
    <name evidence="2" type="ORF">NNL22_16140</name>
</gene>
<dbReference type="PROSITE" id="PS51257">
    <property type="entry name" value="PROKAR_LIPOPROTEIN"/>
    <property type="match status" value="1"/>
</dbReference>
<dbReference type="Proteomes" id="UP001164472">
    <property type="component" value="Chromosome"/>
</dbReference>
<keyword evidence="1" id="KW-0812">Transmembrane</keyword>
<evidence type="ECO:0000313" key="2">
    <source>
        <dbReference type="EMBL" id="UZW74533.1"/>
    </source>
</evidence>
<sequence length="120" mass="13677">MKIQANLRHFFLIGMVTFSTSCLASSGVYFPQEILYILIAHLVLPVLLAILLVFLRQKKESDKNSSFSKELKNVGWSLLLSWFLSVFLVMFGLLAVVPLVLFAPSFFVLKTLYNELRTKC</sequence>
<dbReference type="AlphaFoldDB" id="A0A9E8HH23"/>
<keyword evidence="1" id="KW-0472">Membrane</keyword>
<evidence type="ECO:0000256" key="1">
    <source>
        <dbReference type="SAM" id="Phobius"/>
    </source>
</evidence>
<accession>A0A9E8HH23</accession>
<proteinExistence type="predicted"/>
<dbReference type="EMBL" id="CP101527">
    <property type="protein sequence ID" value="UZW74533.1"/>
    <property type="molecule type" value="Genomic_DNA"/>
</dbReference>